<evidence type="ECO:0000313" key="2">
    <source>
        <dbReference type="Proteomes" id="UP000594404"/>
    </source>
</evidence>
<name>A0A7S9WTM5_9BACT</name>
<gene>
    <name evidence="1" type="ORF">CVT01_09055</name>
</gene>
<dbReference type="RefSeq" id="WP_107715087.1">
    <property type="nucleotide sequence ID" value="NZ_CP049266.1"/>
</dbReference>
<dbReference type="Proteomes" id="UP000594404">
    <property type="component" value="Chromosome"/>
</dbReference>
<proteinExistence type="predicted"/>
<dbReference type="EMBL" id="CP049266">
    <property type="protein sequence ID" value="QPH92630.1"/>
    <property type="molecule type" value="Genomic_DNA"/>
</dbReference>
<sequence length="235" mass="24837">MLDGDINHTTARISLPDNIQDGDVVTVKYGYGPDAASLAKTGGTDTTAYKYFLVHKAADGSMTVDQIASATDKTPIKAGITSTNGAGEKFGIDIHDMPTTTYNLTHSRGIEVTVKGDDHADKSSGDTWIFRDSMEAPKVEFIEGNKVYNPSVSGSGSGALNAGISVADAIKDGDISHTTARITLPKVFSDGDKLTVAVTDYNKIYADTGVKQYPANNPEPTFVKAFIIHKAADGT</sequence>
<accession>A0A7S9WTM5</accession>
<organism evidence="1 2">
    <name type="scientific">Campylobacter concisus</name>
    <dbReference type="NCBI Taxonomy" id="199"/>
    <lineage>
        <taxon>Bacteria</taxon>
        <taxon>Pseudomonadati</taxon>
        <taxon>Campylobacterota</taxon>
        <taxon>Epsilonproteobacteria</taxon>
        <taxon>Campylobacterales</taxon>
        <taxon>Campylobacteraceae</taxon>
        <taxon>Campylobacter</taxon>
    </lineage>
</organism>
<evidence type="ECO:0000313" key="1">
    <source>
        <dbReference type="EMBL" id="QPH92630.1"/>
    </source>
</evidence>
<dbReference type="AlphaFoldDB" id="A0A7S9WTM5"/>
<protein>
    <submittedName>
        <fullName evidence="1">Uncharacterized protein</fullName>
    </submittedName>
</protein>
<reference evidence="1 2" key="1">
    <citation type="journal article" date="2018" name="Emerg. Microbes Infect.">
        <title>Genomic analysis of oral Campylobacter concisus strains identified a potential bacterial molecular marker associated with active Crohn's disease.</title>
        <authorList>
            <person name="Liu F."/>
            <person name="Ma R."/>
            <person name="Tay C.Y.A."/>
            <person name="Octavia S."/>
            <person name="Lan R."/>
            <person name="Chung H.K.L."/>
            <person name="Riordan S.M."/>
            <person name="Grimm M.C."/>
            <person name="Leong R.W."/>
            <person name="Tanaka M.M."/>
            <person name="Connor S."/>
            <person name="Zhang L."/>
        </authorList>
    </citation>
    <scope>NUCLEOTIDE SEQUENCE [LARGE SCALE GENOMIC DNA]</scope>
    <source>
        <strain evidence="1 2">P1CDO3</strain>
    </source>
</reference>